<reference evidence="2" key="1">
    <citation type="submission" date="2023-01" db="EMBL/GenBank/DDBJ databases">
        <authorList>
            <person name="Van Ghelder C."/>
            <person name="Rancurel C."/>
        </authorList>
    </citation>
    <scope>NUCLEOTIDE SEQUENCE</scope>
    <source>
        <strain evidence="2">CNCM I-4278</strain>
    </source>
</reference>
<name>A0A9W4U225_9PLEO</name>
<dbReference type="EMBL" id="CAOQHR010000001">
    <property type="protein sequence ID" value="CAI6240980.1"/>
    <property type="molecule type" value="Genomic_DNA"/>
</dbReference>
<organism evidence="2 3">
    <name type="scientific">Periconia digitata</name>
    <dbReference type="NCBI Taxonomy" id="1303443"/>
    <lineage>
        <taxon>Eukaryota</taxon>
        <taxon>Fungi</taxon>
        <taxon>Dikarya</taxon>
        <taxon>Ascomycota</taxon>
        <taxon>Pezizomycotina</taxon>
        <taxon>Dothideomycetes</taxon>
        <taxon>Pleosporomycetidae</taxon>
        <taxon>Pleosporales</taxon>
        <taxon>Massarineae</taxon>
        <taxon>Periconiaceae</taxon>
        <taxon>Periconia</taxon>
    </lineage>
</organism>
<accession>A0A9W4U225</accession>
<feature type="compositionally biased region" description="Basic residues" evidence="1">
    <location>
        <begin position="82"/>
        <end position="92"/>
    </location>
</feature>
<feature type="region of interest" description="Disordered" evidence="1">
    <location>
        <begin position="35"/>
        <end position="58"/>
    </location>
</feature>
<comment type="caution">
    <text evidence="2">The sequence shown here is derived from an EMBL/GenBank/DDBJ whole genome shotgun (WGS) entry which is preliminary data.</text>
</comment>
<feature type="region of interest" description="Disordered" evidence="1">
    <location>
        <begin position="72"/>
        <end position="118"/>
    </location>
</feature>
<gene>
    <name evidence="2" type="ORF">PDIGIT_LOCUS585</name>
</gene>
<dbReference type="Proteomes" id="UP001152607">
    <property type="component" value="Unassembled WGS sequence"/>
</dbReference>
<evidence type="ECO:0000313" key="3">
    <source>
        <dbReference type="Proteomes" id="UP001152607"/>
    </source>
</evidence>
<sequence length="159" mass="17164">MEPTSGSPPCTILTATSAVRLYQLGRPQNYLARSCGSGGLRDGQRARCQPPAPRKLPQSPLLALAVNPPPKPACSLSVPCTHRTHAHHHHHQSPSPPSTTTTSLQPTRNPSRHRHRNRSMQHLATPTAHSFIHGGSAHSARRRRRLLGRGPANGANRAA</sequence>
<dbReference type="AlphaFoldDB" id="A0A9W4U225"/>
<keyword evidence="3" id="KW-1185">Reference proteome</keyword>
<evidence type="ECO:0000313" key="2">
    <source>
        <dbReference type="EMBL" id="CAI6240980.1"/>
    </source>
</evidence>
<proteinExistence type="predicted"/>
<feature type="compositionally biased region" description="Low complexity" evidence="1">
    <location>
        <begin position="98"/>
        <end position="109"/>
    </location>
</feature>
<evidence type="ECO:0000256" key="1">
    <source>
        <dbReference type="SAM" id="MobiDB-lite"/>
    </source>
</evidence>
<protein>
    <submittedName>
        <fullName evidence="2">Uncharacterized protein</fullName>
    </submittedName>
</protein>